<proteinExistence type="predicted"/>
<dbReference type="InterPro" id="IPR050266">
    <property type="entry name" value="AB_hydrolase_sf"/>
</dbReference>
<dbReference type="GO" id="GO:0016787">
    <property type="term" value="F:hydrolase activity"/>
    <property type="evidence" value="ECO:0007669"/>
    <property type="project" value="UniProtKB-KW"/>
</dbReference>
<name>A0A967C3H8_9PROT</name>
<gene>
    <name evidence="2" type="ORF">HBA54_11140</name>
</gene>
<organism evidence="2 3">
    <name type="scientific">Pelagibius litoralis</name>
    <dbReference type="NCBI Taxonomy" id="374515"/>
    <lineage>
        <taxon>Bacteria</taxon>
        <taxon>Pseudomonadati</taxon>
        <taxon>Pseudomonadota</taxon>
        <taxon>Alphaproteobacteria</taxon>
        <taxon>Rhodospirillales</taxon>
        <taxon>Rhodovibrionaceae</taxon>
        <taxon>Pelagibius</taxon>
    </lineage>
</organism>
<protein>
    <submittedName>
        <fullName evidence="2">Alpha/beta hydrolase</fullName>
    </submittedName>
</protein>
<dbReference type="InterPro" id="IPR029058">
    <property type="entry name" value="AB_hydrolase_fold"/>
</dbReference>
<evidence type="ECO:0000313" key="3">
    <source>
        <dbReference type="Proteomes" id="UP000761264"/>
    </source>
</evidence>
<accession>A0A967C3H8</accession>
<dbReference type="Proteomes" id="UP000761264">
    <property type="component" value="Unassembled WGS sequence"/>
</dbReference>
<feature type="domain" description="AB hydrolase-1" evidence="1">
    <location>
        <begin position="14"/>
        <end position="253"/>
    </location>
</feature>
<keyword evidence="2" id="KW-0378">Hydrolase</keyword>
<dbReference type="SUPFAM" id="SSF53474">
    <property type="entry name" value="alpha/beta-Hydrolases"/>
    <property type="match status" value="1"/>
</dbReference>
<sequence length="279" mass="29778">MSFPRTGNDLLQPVLALHCSGADGRQWRPLAENLEPPLHLLTPAFYGAAGNAGWSGDHAFSLADEAGPILELIDATAVPFHMIGHSYGGGVALHIALQRPHAVSSLTLYEPSAFHLLRMAEPEEAGSFAEISAVAEATVRGLANGDYRSAAGHFVDYWGGDGAWAALRPSLQTALTQWLPKAPLDFRALIEEPTCLEAYRRLDFPVLILRGAFAPAPTAAVARLLAGALPNCEVKTIAGAGHMGPISHAETVNRHILNFLNANQKSGAVFRRALCRPTQ</sequence>
<dbReference type="AlphaFoldDB" id="A0A967C3H8"/>
<dbReference type="Pfam" id="PF12697">
    <property type="entry name" value="Abhydrolase_6"/>
    <property type="match status" value="1"/>
</dbReference>
<dbReference type="EMBL" id="JAAQPH010000007">
    <property type="protein sequence ID" value="NIA69143.1"/>
    <property type="molecule type" value="Genomic_DNA"/>
</dbReference>
<reference evidence="2" key="1">
    <citation type="submission" date="2020-03" db="EMBL/GenBank/DDBJ databases">
        <title>Genome of Pelagibius litoralis DSM 21314T.</title>
        <authorList>
            <person name="Wang G."/>
        </authorList>
    </citation>
    <scope>NUCLEOTIDE SEQUENCE</scope>
    <source>
        <strain evidence="2">DSM 21314</strain>
    </source>
</reference>
<comment type="caution">
    <text evidence="2">The sequence shown here is derived from an EMBL/GenBank/DDBJ whole genome shotgun (WGS) entry which is preliminary data.</text>
</comment>
<dbReference type="PANTHER" id="PTHR43798">
    <property type="entry name" value="MONOACYLGLYCEROL LIPASE"/>
    <property type="match status" value="1"/>
</dbReference>
<dbReference type="Gene3D" id="3.40.50.1820">
    <property type="entry name" value="alpha/beta hydrolase"/>
    <property type="match status" value="1"/>
</dbReference>
<keyword evidence="3" id="KW-1185">Reference proteome</keyword>
<dbReference type="InterPro" id="IPR000073">
    <property type="entry name" value="AB_hydrolase_1"/>
</dbReference>
<evidence type="ECO:0000313" key="2">
    <source>
        <dbReference type="EMBL" id="NIA69143.1"/>
    </source>
</evidence>
<evidence type="ECO:0000259" key="1">
    <source>
        <dbReference type="Pfam" id="PF12697"/>
    </source>
</evidence>